<dbReference type="AlphaFoldDB" id="X1IX10"/>
<dbReference type="EMBL" id="BARU01034160">
    <property type="protein sequence ID" value="GAH62073.1"/>
    <property type="molecule type" value="Genomic_DNA"/>
</dbReference>
<comment type="caution">
    <text evidence="1">The sequence shown here is derived from an EMBL/GenBank/DDBJ whole genome shotgun (WGS) entry which is preliminary data.</text>
</comment>
<sequence>MPQSGSKEWFRQGATLSQQLASKIPIYQKLAGADPETSTSIAILKVFGEHGLIDLNDPGFKLIMSILNAKRQALFATSERVNEITKMGMQMPRGETIISEFEEEE</sequence>
<reference evidence="1" key="1">
    <citation type="journal article" date="2014" name="Front. Microbiol.">
        <title>High frequency of phylogenetically diverse reductive dehalogenase-homologous genes in deep subseafloor sedimentary metagenomes.</title>
        <authorList>
            <person name="Kawai M."/>
            <person name="Futagami T."/>
            <person name="Toyoda A."/>
            <person name="Takaki Y."/>
            <person name="Nishi S."/>
            <person name="Hori S."/>
            <person name="Arai W."/>
            <person name="Tsubouchi T."/>
            <person name="Morono Y."/>
            <person name="Uchiyama I."/>
            <person name="Ito T."/>
            <person name="Fujiyama A."/>
            <person name="Inagaki F."/>
            <person name="Takami H."/>
        </authorList>
    </citation>
    <scope>NUCLEOTIDE SEQUENCE</scope>
    <source>
        <strain evidence="1">Expedition CK06-06</strain>
    </source>
</reference>
<evidence type="ECO:0000313" key="1">
    <source>
        <dbReference type="EMBL" id="GAH62073.1"/>
    </source>
</evidence>
<name>X1IX10_9ZZZZ</name>
<protein>
    <submittedName>
        <fullName evidence="1">Uncharacterized protein</fullName>
    </submittedName>
</protein>
<proteinExistence type="predicted"/>
<gene>
    <name evidence="1" type="ORF">S03H2_53661</name>
</gene>
<organism evidence="1">
    <name type="scientific">marine sediment metagenome</name>
    <dbReference type="NCBI Taxonomy" id="412755"/>
    <lineage>
        <taxon>unclassified sequences</taxon>
        <taxon>metagenomes</taxon>
        <taxon>ecological metagenomes</taxon>
    </lineage>
</organism>
<accession>X1IX10</accession>